<protein>
    <submittedName>
        <fullName evidence="4">Putative ABC transporter ATP-binding protein YlmA</fullName>
        <ecNumber evidence="4">3.6.3.-</ecNumber>
    </submittedName>
</protein>
<dbReference type="Gene3D" id="3.40.50.300">
    <property type="entry name" value="P-loop containing nucleotide triphosphate hydrolases"/>
    <property type="match status" value="1"/>
</dbReference>
<dbReference type="Pfam" id="PF00005">
    <property type="entry name" value="ABC_tran"/>
    <property type="match status" value="1"/>
</dbReference>
<dbReference type="RefSeq" id="WP_197529807.1">
    <property type="nucleotide sequence ID" value="NZ_CP036349.1"/>
</dbReference>
<dbReference type="GO" id="GO:0016887">
    <property type="term" value="F:ATP hydrolysis activity"/>
    <property type="evidence" value="ECO:0007669"/>
    <property type="project" value="InterPro"/>
</dbReference>
<dbReference type="AlphaFoldDB" id="A0A518K671"/>
<name>A0A518K671_9BACT</name>
<organism evidence="4 5">
    <name type="scientific">Botrimarina mediterranea</name>
    <dbReference type="NCBI Taxonomy" id="2528022"/>
    <lineage>
        <taxon>Bacteria</taxon>
        <taxon>Pseudomonadati</taxon>
        <taxon>Planctomycetota</taxon>
        <taxon>Planctomycetia</taxon>
        <taxon>Pirellulales</taxon>
        <taxon>Lacipirellulaceae</taxon>
        <taxon>Botrimarina</taxon>
    </lineage>
</organism>
<accession>A0A518K671</accession>
<dbReference type="InterPro" id="IPR003593">
    <property type="entry name" value="AAA+_ATPase"/>
</dbReference>
<dbReference type="EC" id="3.6.3.-" evidence="4"/>
<evidence type="ECO:0000313" key="5">
    <source>
        <dbReference type="Proteomes" id="UP000316426"/>
    </source>
</evidence>
<keyword evidence="5" id="KW-1185">Reference proteome</keyword>
<proteinExistence type="predicted"/>
<dbReference type="PANTHER" id="PTHR43158:SF2">
    <property type="entry name" value="SKFA PEPTIDE EXPORT ATP-BINDING PROTEIN SKFE"/>
    <property type="match status" value="1"/>
</dbReference>
<keyword evidence="1" id="KW-0547">Nucleotide-binding</keyword>
<dbReference type="SUPFAM" id="SSF52540">
    <property type="entry name" value="P-loop containing nucleoside triphosphate hydrolases"/>
    <property type="match status" value="1"/>
</dbReference>
<dbReference type="SMART" id="SM00382">
    <property type="entry name" value="AAA"/>
    <property type="match status" value="1"/>
</dbReference>
<reference evidence="4 5" key="1">
    <citation type="submission" date="2019-02" db="EMBL/GenBank/DDBJ databases">
        <title>Deep-cultivation of Planctomycetes and their phenomic and genomic characterization uncovers novel biology.</title>
        <authorList>
            <person name="Wiegand S."/>
            <person name="Jogler M."/>
            <person name="Boedeker C."/>
            <person name="Pinto D."/>
            <person name="Vollmers J."/>
            <person name="Rivas-Marin E."/>
            <person name="Kohn T."/>
            <person name="Peeters S.H."/>
            <person name="Heuer A."/>
            <person name="Rast P."/>
            <person name="Oberbeckmann S."/>
            <person name="Bunk B."/>
            <person name="Jeske O."/>
            <person name="Meyerdierks A."/>
            <person name="Storesund J.E."/>
            <person name="Kallscheuer N."/>
            <person name="Luecker S."/>
            <person name="Lage O.M."/>
            <person name="Pohl T."/>
            <person name="Merkel B.J."/>
            <person name="Hornburger P."/>
            <person name="Mueller R.-W."/>
            <person name="Bruemmer F."/>
            <person name="Labrenz M."/>
            <person name="Spormann A.M."/>
            <person name="Op den Camp H."/>
            <person name="Overmann J."/>
            <person name="Amann R."/>
            <person name="Jetten M.S.M."/>
            <person name="Mascher T."/>
            <person name="Medema M.H."/>
            <person name="Devos D.P."/>
            <person name="Kaster A.-K."/>
            <person name="Ovreas L."/>
            <person name="Rohde M."/>
            <person name="Galperin M.Y."/>
            <person name="Jogler C."/>
        </authorList>
    </citation>
    <scope>NUCLEOTIDE SEQUENCE [LARGE SCALE GENOMIC DNA]</scope>
    <source>
        <strain evidence="4 5">Spa11</strain>
    </source>
</reference>
<dbReference type="KEGG" id="bmei:Spa11_14890"/>
<keyword evidence="2 4" id="KW-0067">ATP-binding</keyword>
<dbReference type="GO" id="GO:0005524">
    <property type="term" value="F:ATP binding"/>
    <property type="evidence" value="ECO:0007669"/>
    <property type="project" value="UniProtKB-KW"/>
</dbReference>
<evidence type="ECO:0000313" key="4">
    <source>
        <dbReference type="EMBL" id="QDV73293.1"/>
    </source>
</evidence>
<evidence type="ECO:0000259" key="3">
    <source>
        <dbReference type="PROSITE" id="PS50893"/>
    </source>
</evidence>
<evidence type="ECO:0000256" key="2">
    <source>
        <dbReference type="ARBA" id="ARBA00022840"/>
    </source>
</evidence>
<dbReference type="InterPro" id="IPR027417">
    <property type="entry name" value="P-loop_NTPase"/>
</dbReference>
<dbReference type="EMBL" id="CP036349">
    <property type="protein sequence ID" value="QDV73293.1"/>
    <property type="molecule type" value="Genomic_DNA"/>
</dbReference>
<feature type="domain" description="ABC transporter" evidence="3">
    <location>
        <begin position="5"/>
        <end position="249"/>
    </location>
</feature>
<keyword evidence="4" id="KW-0378">Hydrolase</keyword>
<dbReference type="Proteomes" id="UP000316426">
    <property type="component" value="Chromosome"/>
</dbReference>
<dbReference type="InterPro" id="IPR003439">
    <property type="entry name" value="ABC_transporter-like_ATP-bd"/>
</dbReference>
<dbReference type="PROSITE" id="PS50893">
    <property type="entry name" value="ABC_TRANSPORTER_2"/>
    <property type="match status" value="1"/>
</dbReference>
<sequence length="268" mass="29535">MPNPVPLIEMRRAGFRQQETDILLDIDWRVEAGEHWAILGPNGSGKTSLMRVACGYRWHTSGVVKRLGEELADLVEMRKRLGWVSGEVLAYAPPEESAVSFVVSGRFGQMGLRAMSDRTVTEADFSDARKLLEAMGVGLLAEKPLRVLSQGERQQVLVARARMTEPVMLVLDEPCAGMDPAARERFLMWLGGLMAEPSTPAVMMITHHVEEVLPQFERALLIGEGRIVAVGATGEVVTAASLEKTYGVGVAQLVEHGGRHWPIWGERR</sequence>
<dbReference type="PANTHER" id="PTHR43158">
    <property type="entry name" value="SKFA PEPTIDE EXPORT ATP-BINDING PROTEIN SKFE"/>
    <property type="match status" value="1"/>
</dbReference>
<evidence type="ECO:0000256" key="1">
    <source>
        <dbReference type="ARBA" id="ARBA00022741"/>
    </source>
</evidence>
<gene>
    <name evidence="4" type="primary">ylmA</name>
    <name evidence="4" type="ORF">Spa11_14890</name>
</gene>